<proteinExistence type="predicted"/>
<sequence>MDMFKRISYTALNAVLSVTPQFIKHAATRVTLQFIKNKATQFIEWVSDYVEPQTFSQTLDEIKEHERRSALRRFTTQYEIEGRRGYIPQTFLDAVRPDVIRLISANQGTDVSDLYTTMTDIIMEAISNFQRQGSNWVFKEIISLENHTVKYQPLRGNSYIPLPQKLASKMAITNMKNEDDMCFMWSVLRALNPVDKHSERIDKSLKGHKDLLNMNGIEYPVTLKAIYRFERQNVTISVNVYDYENGDVYPLRVSKHKHQTVKSRQGLGINLLLIDDGVKQHYCLIKSMSRLLSTQSSKNEHTRHYCLRYLNSFISEDFLSKHKEY</sequence>
<evidence type="ECO:0000313" key="2">
    <source>
        <dbReference type="Proteomes" id="UP001164746"/>
    </source>
</evidence>
<accession>A0ABY7E6N8</accession>
<reference evidence="1" key="1">
    <citation type="submission" date="2022-11" db="EMBL/GenBank/DDBJ databases">
        <title>Centuries of genome instability and evolution in soft-shell clam transmissible cancer (bioRxiv).</title>
        <authorList>
            <person name="Hart S.F.M."/>
            <person name="Yonemitsu M.A."/>
            <person name="Giersch R.M."/>
            <person name="Beal B.F."/>
            <person name="Arriagada G."/>
            <person name="Davis B.W."/>
            <person name="Ostrander E.A."/>
            <person name="Goff S.P."/>
            <person name="Metzger M.J."/>
        </authorList>
    </citation>
    <scope>NUCLEOTIDE SEQUENCE</scope>
    <source>
        <strain evidence="1">MELC-2E11</strain>
        <tissue evidence="1">Siphon/mantle</tissue>
    </source>
</reference>
<gene>
    <name evidence="1" type="ORF">MAR_021022</name>
</gene>
<dbReference type="EMBL" id="CP111016">
    <property type="protein sequence ID" value="WAR05653.1"/>
    <property type="molecule type" value="Genomic_DNA"/>
</dbReference>
<evidence type="ECO:0000313" key="1">
    <source>
        <dbReference type="EMBL" id="WAR05653.1"/>
    </source>
</evidence>
<keyword evidence="2" id="KW-1185">Reference proteome</keyword>
<name>A0ABY7E6N8_MYAAR</name>
<dbReference type="PANTHER" id="PTHR31511:SF12">
    <property type="entry name" value="RHO TERMINATION FACTOR N-TERMINAL DOMAIN-CONTAINING PROTEIN"/>
    <property type="match status" value="1"/>
</dbReference>
<protein>
    <submittedName>
        <fullName evidence="1">Uncharacterized protein</fullName>
    </submittedName>
</protein>
<dbReference type="PANTHER" id="PTHR31511">
    <property type="entry name" value="PROTEIN CBG23764"/>
    <property type="match status" value="1"/>
</dbReference>
<organism evidence="1 2">
    <name type="scientific">Mya arenaria</name>
    <name type="common">Soft-shell clam</name>
    <dbReference type="NCBI Taxonomy" id="6604"/>
    <lineage>
        <taxon>Eukaryota</taxon>
        <taxon>Metazoa</taxon>
        <taxon>Spiralia</taxon>
        <taxon>Lophotrochozoa</taxon>
        <taxon>Mollusca</taxon>
        <taxon>Bivalvia</taxon>
        <taxon>Autobranchia</taxon>
        <taxon>Heteroconchia</taxon>
        <taxon>Euheterodonta</taxon>
        <taxon>Imparidentia</taxon>
        <taxon>Neoheterodontei</taxon>
        <taxon>Myida</taxon>
        <taxon>Myoidea</taxon>
        <taxon>Myidae</taxon>
        <taxon>Mya</taxon>
    </lineage>
</organism>
<dbReference type="Proteomes" id="UP001164746">
    <property type="component" value="Chromosome 5"/>
</dbReference>